<evidence type="ECO:0000259" key="3">
    <source>
        <dbReference type="Pfam" id="PF00535"/>
    </source>
</evidence>
<dbReference type="InterPro" id="IPR001173">
    <property type="entry name" value="Glyco_trans_2-like"/>
</dbReference>
<evidence type="ECO:0000313" key="4">
    <source>
        <dbReference type="EMBL" id="CAD7289455.1"/>
    </source>
</evidence>
<dbReference type="InterPro" id="IPR029044">
    <property type="entry name" value="Nucleotide-diphossugar_trans"/>
</dbReference>
<keyword evidence="2" id="KW-0808">Transferase</keyword>
<dbReference type="Gene3D" id="3.90.550.10">
    <property type="entry name" value="Spore Coat Polysaccharide Biosynthesis Protein SpsA, Chain A"/>
    <property type="match status" value="1"/>
</dbReference>
<protein>
    <submittedName>
        <fullName evidence="4">Glycosyltransferase GlyG</fullName>
    </submittedName>
</protein>
<dbReference type="PANTHER" id="PTHR22916:SF51">
    <property type="entry name" value="GLYCOSYLTRANSFERASE EPSH-RELATED"/>
    <property type="match status" value="1"/>
</dbReference>
<evidence type="ECO:0000256" key="2">
    <source>
        <dbReference type="ARBA" id="ARBA00022679"/>
    </source>
</evidence>
<evidence type="ECO:0000256" key="1">
    <source>
        <dbReference type="ARBA" id="ARBA00022676"/>
    </source>
</evidence>
<dbReference type="SUPFAM" id="SSF53448">
    <property type="entry name" value="Nucleotide-diphospho-sugar transferases"/>
    <property type="match status" value="1"/>
</dbReference>
<dbReference type="Proteomes" id="UP000789803">
    <property type="component" value="Unassembled WGS sequence"/>
</dbReference>
<evidence type="ECO:0000313" key="5">
    <source>
        <dbReference type="Proteomes" id="UP000789803"/>
    </source>
</evidence>
<comment type="caution">
    <text evidence="4">The sequence shown here is derived from an EMBL/GenBank/DDBJ whole genome shotgun (WGS) entry which is preliminary data.</text>
</comment>
<organism evidence="4 5">
    <name type="scientific">Campylobacter majalis</name>
    <dbReference type="NCBI Taxonomy" id="2790656"/>
    <lineage>
        <taxon>Bacteria</taxon>
        <taxon>Pseudomonadati</taxon>
        <taxon>Campylobacterota</taxon>
        <taxon>Epsilonproteobacteria</taxon>
        <taxon>Campylobacterales</taxon>
        <taxon>Campylobacteraceae</taxon>
        <taxon>Campylobacter</taxon>
    </lineage>
</organism>
<sequence>MSNQNNTLVSVVVPVYNVKEYLVNCLDSIISQTYKNIQIILVDDGSSDGSTCICKQYAKEDDRVELIYKENGGLSDARNFGIQRAKGEYITFIDSDDCVSRYYVENLLNLSQKTGCDIAITNFEKINDDKNLRLSRMGGG</sequence>
<feature type="domain" description="Glycosyltransferase 2-like" evidence="3">
    <location>
        <begin position="10"/>
        <end position="133"/>
    </location>
</feature>
<keyword evidence="1" id="KW-0328">Glycosyltransferase</keyword>
<name>A0ABM8Q912_9BACT</name>
<keyword evidence="5" id="KW-1185">Reference proteome</keyword>
<gene>
    <name evidence="4" type="primary">glyG</name>
    <name evidence="4" type="ORF">LMG7974_01536</name>
</gene>
<dbReference type="PANTHER" id="PTHR22916">
    <property type="entry name" value="GLYCOSYLTRANSFERASE"/>
    <property type="match status" value="1"/>
</dbReference>
<dbReference type="Pfam" id="PF00535">
    <property type="entry name" value="Glycos_transf_2"/>
    <property type="match status" value="1"/>
</dbReference>
<proteinExistence type="predicted"/>
<dbReference type="EMBL" id="CAJHOF010000016">
    <property type="protein sequence ID" value="CAD7289455.1"/>
    <property type="molecule type" value="Genomic_DNA"/>
</dbReference>
<reference evidence="4 5" key="1">
    <citation type="submission" date="2020-11" db="EMBL/GenBank/DDBJ databases">
        <authorList>
            <person name="Peeters C."/>
        </authorList>
    </citation>
    <scope>NUCLEOTIDE SEQUENCE [LARGE SCALE GENOMIC DNA]</scope>
    <source>
        <strain evidence="4 5">LMG 7974</strain>
    </source>
</reference>
<dbReference type="RefSeq" id="WP_229933323.1">
    <property type="nucleotide sequence ID" value="NZ_CAJHOF010000016.1"/>
</dbReference>
<dbReference type="CDD" id="cd00761">
    <property type="entry name" value="Glyco_tranf_GTA_type"/>
    <property type="match status" value="1"/>
</dbReference>
<accession>A0ABM8Q912</accession>